<dbReference type="EMBL" id="JAUSVV010000020">
    <property type="protein sequence ID" value="MDQ0445066.1"/>
    <property type="molecule type" value="Genomic_DNA"/>
</dbReference>
<evidence type="ECO:0000313" key="1">
    <source>
        <dbReference type="EMBL" id="MDQ0445066.1"/>
    </source>
</evidence>
<dbReference type="Pfam" id="PF07704">
    <property type="entry name" value="PSK_trans_fac"/>
    <property type="match status" value="1"/>
</dbReference>
<evidence type="ECO:0000313" key="2">
    <source>
        <dbReference type="Proteomes" id="UP001236369"/>
    </source>
</evidence>
<organism evidence="1 2">
    <name type="scientific">Methylobacterium persicinum</name>
    <dbReference type="NCBI Taxonomy" id="374426"/>
    <lineage>
        <taxon>Bacteria</taxon>
        <taxon>Pseudomonadati</taxon>
        <taxon>Pseudomonadota</taxon>
        <taxon>Alphaproteobacteria</taxon>
        <taxon>Hyphomicrobiales</taxon>
        <taxon>Methylobacteriaceae</taxon>
        <taxon>Methylobacterium</taxon>
    </lineage>
</organism>
<dbReference type="RefSeq" id="WP_238253209.1">
    <property type="nucleotide sequence ID" value="NZ_BPQX01000072.1"/>
</dbReference>
<dbReference type="Proteomes" id="UP001236369">
    <property type="component" value="Unassembled WGS sequence"/>
</dbReference>
<keyword evidence="2" id="KW-1185">Reference proteome</keyword>
<proteinExistence type="predicted"/>
<sequence length="87" mass="9741">MGYSTEATMPLYVKDPTVDALADELMALRGSTKTEAVRQALRNEIARVKGETDLVERTLAFTRRLHARARAGQPADKAFIDSLYERD</sequence>
<name>A0ABU0HRW8_9HYPH</name>
<gene>
    <name evidence="1" type="ORF">QO016_004593</name>
</gene>
<accession>A0ABU0HRW8</accession>
<protein>
    <submittedName>
        <fullName evidence="1">Antitoxin VapB</fullName>
    </submittedName>
</protein>
<comment type="caution">
    <text evidence="1">The sequence shown here is derived from an EMBL/GenBank/DDBJ whole genome shotgun (WGS) entry which is preliminary data.</text>
</comment>
<reference evidence="1 2" key="1">
    <citation type="submission" date="2023-07" db="EMBL/GenBank/DDBJ databases">
        <title>Genomic Encyclopedia of Type Strains, Phase IV (KMG-IV): sequencing the most valuable type-strain genomes for metagenomic binning, comparative biology and taxonomic classification.</title>
        <authorList>
            <person name="Goeker M."/>
        </authorList>
    </citation>
    <scope>NUCLEOTIDE SEQUENCE [LARGE SCALE GENOMIC DNA]</scope>
    <source>
        <strain evidence="1 2">DSM 19562</strain>
    </source>
</reference>
<dbReference type="InterPro" id="IPR011660">
    <property type="entry name" value="VapB-like"/>
</dbReference>